<name>A0A165KD07_EXIGL</name>
<reference evidence="2 3" key="1">
    <citation type="journal article" date="2016" name="Mol. Biol. Evol.">
        <title>Comparative Genomics of Early-Diverging Mushroom-Forming Fungi Provides Insights into the Origins of Lignocellulose Decay Capabilities.</title>
        <authorList>
            <person name="Nagy L.G."/>
            <person name="Riley R."/>
            <person name="Tritt A."/>
            <person name="Adam C."/>
            <person name="Daum C."/>
            <person name="Floudas D."/>
            <person name="Sun H."/>
            <person name="Yadav J.S."/>
            <person name="Pangilinan J."/>
            <person name="Larsson K.H."/>
            <person name="Matsuura K."/>
            <person name="Barry K."/>
            <person name="Labutti K."/>
            <person name="Kuo R."/>
            <person name="Ohm R.A."/>
            <person name="Bhattacharya S.S."/>
            <person name="Shirouzu T."/>
            <person name="Yoshinaga Y."/>
            <person name="Martin F.M."/>
            <person name="Grigoriev I.V."/>
            <person name="Hibbett D.S."/>
        </authorList>
    </citation>
    <scope>NUCLEOTIDE SEQUENCE [LARGE SCALE GENOMIC DNA]</scope>
    <source>
        <strain evidence="2 3">HHB12029</strain>
    </source>
</reference>
<feature type="compositionally biased region" description="Basic and acidic residues" evidence="1">
    <location>
        <begin position="186"/>
        <end position="208"/>
    </location>
</feature>
<dbReference type="OrthoDB" id="10553760at2759"/>
<evidence type="ECO:0000313" key="2">
    <source>
        <dbReference type="EMBL" id="KZV96152.1"/>
    </source>
</evidence>
<protein>
    <submittedName>
        <fullName evidence="2">Uncharacterized protein</fullName>
    </submittedName>
</protein>
<dbReference type="EMBL" id="KV425946">
    <property type="protein sequence ID" value="KZV96152.1"/>
    <property type="molecule type" value="Genomic_DNA"/>
</dbReference>
<feature type="region of interest" description="Disordered" evidence="1">
    <location>
        <begin position="127"/>
        <end position="212"/>
    </location>
</feature>
<evidence type="ECO:0000256" key="1">
    <source>
        <dbReference type="SAM" id="MobiDB-lite"/>
    </source>
</evidence>
<evidence type="ECO:0000313" key="3">
    <source>
        <dbReference type="Proteomes" id="UP000077266"/>
    </source>
</evidence>
<accession>A0A165KD07</accession>
<feature type="region of interest" description="Disordered" evidence="1">
    <location>
        <begin position="313"/>
        <end position="352"/>
    </location>
</feature>
<organism evidence="2 3">
    <name type="scientific">Exidia glandulosa HHB12029</name>
    <dbReference type="NCBI Taxonomy" id="1314781"/>
    <lineage>
        <taxon>Eukaryota</taxon>
        <taxon>Fungi</taxon>
        <taxon>Dikarya</taxon>
        <taxon>Basidiomycota</taxon>
        <taxon>Agaricomycotina</taxon>
        <taxon>Agaricomycetes</taxon>
        <taxon>Auriculariales</taxon>
        <taxon>Exidiaceae</taxon>
        <taxon>Exidia</taxon>
    </lineage>
</organism>
<gene>
    <name evidence="2" type="ORF">EXIGLDRAFT_765533</name>
</gene>
<dbReference type="Proteomes" id="UP000077266">
    <property type="component" value="Unassembled WGS sequence"/>
</dbReference>
<sequence>MSVFSPDDDSSIGGCPIFASSTDDVCSLASTLAVPGLLPRVQKSPSRRLSAQAMFSSLRVTANAARPALASLFERAPSPQPAPLGHALPPLPDFGALDVAVPDAPSALPDVPPPSLEQIRAAFDGPAMATRSPPSVASASSDSESVYSDDAHSEPSEPSVETPNTSLSHLTSAASSPKRSFLLHRPILEHVPEPEPESEPERGRKRSDVSTLRHVASQAFIRQPRAGLKLPARSRSVAPHPSPNLLRVPSTTPPRGYLSRAASPAPPAPGIFASRPASPNPSRFLRAASPLPSARAALNNLGFLSSARSSQASLGTNAGVPRSQTSSVRRMFARSRGADGSRFSDDEEDFEMLSPPRDAGWRGMELYGGAGGQGKPTTPSKTPSKRTVLIVRLDSGNNFDLGLGAFESVRKWCSSYGSVSSIQVDNRRALPAVSLAKSLNLNLKRRVDSALRIEFRDKAAYEAACPGGIGSTCAVEMRGVGRVLLELAEQK</sequence>
<dbReference type="AlphaFoldDB" id="A0A165KD07"/>
<feature type="compositionally biased region" description="Low complexity" evidence="1">
    <location>
        <begin position="165"/>
        <end position="176"/>
    </location>
</feature>
<feature type="region of interest" description="Disordered" evidence="1">
    <location>
        <begin position="233"/>
        <end position="269"/>
    </location>
</feature>
<proteinExistence type="predicted"/>
<feature type="compositionally biased region" description="Low complexity" evidence="1">
    <location>
        <begin position="132"/>
        <end position="148"/>
    </location>
</feature>
<feature type="compositionally biased region" description="Polar residues" evidence="1">
    <location>
        <begin position="313"/>
        <end position="328"/>
    </location>
</feature>
<dbReference type="InParanoid" id="A0A165KD07"/>
<keyword evidence="3" id="KW-1185">Reference proteome</keyword>